<dbReference type="Proteomes" id="UP001177021">
    <property type="component" value="Unassembled WGS sequence"/>
</dbReference>
<accession>A0ACB0L7E2</accession>
<gene>
    <name evidence="1" type="ORF">MILVUS5_LOCUS29595</name>
</gene>
<organism evidence="1 2">
    <name type="scientific">Trifolium pratense</name>
    <name type="common">Red clover</name>
    <dbReference type="NCBI Taxonomy" id="57577"/>
    <lineage>
        <taxon>Eukaryota</taxon>
        <taxon>Viridiplantae</taxon>
        <taxon>Streptophyta</taxon>
        <taxon>Embryophyta</taxon>
        <taxon>Tracheophyta</taxon>
        <taxon>Spermatophyta</taxon>
        <taxon>Magnoliopsida</taxon>
        <taxon>eudicotyledons</taxon>
        <taxon>Gunneridae</taxon>
        <taxon>Pentapetalae</taxon>
        <taxon>rosids</taxon>
        <taxon>fabids</taxon>
        <taxon>Fabales</taxon>
        <taxon>Fabaceae</taxon>
        <taxon>Papilionoideae</taxon>
        <taxon>50 kb inversion clade</taxon>
        <taxon>NPAAA clade</taxon>
        <taxon>Hologalegina</taxon>
        <taxon>IRL clade</taxon>
        <taxon>Trifolieae</taxon>
        <taxon>Trifolium</taxon>
    </lineage>
</organism>
<name>A0ACB0L7E2_TRIPR</name>
<comment type="caution">
    <text evidence="1">The sequence shown here is derived from an EMBL/GenBank/DDBJ whole genome shotgun (WGS) entry which is preliminary data.</text>
</comment>
<sequence length="326" mass="36260">MDQPIHDLPERSSSEYDSTGDDESVVSDCESVTSGGHVSEKVVRKTDGVDFNFIRSRFVCGMSTQGLKVEAVSIRRNSCSTVMAQARVQSFQIFARAVAKLRHGNANVKHAWYGASSKGEIVEIIQHGFGHAHVNGLRLSPNDSPLQSVKNSVVDKDGFRHLLLCRVILGRMEAVAEGSDQRRPSSEEYDSGVDVDSFSSPKEYIVWSNKINTHVLPEYVLSFKLASDRGHEKVGVEGQLMKPSSPWMPFPALISVLSKILPQSEIAFITKFHKEYRDKKISRQELIQKVRVVAGDKLLVSVIRAFRAKKMPASFKQTGQPATWMA</sequence>
<reference evidence="1" key="1">
    <citation type="submission" date="2023-10" db="EMBL/GenBank/DDBJ databases">
        <authorList>
            <person name="Rodriguez Cubillos JULIANA M."/>
            <person name="De Vega J."/>
        </authorList>
    </citation>
    <scope>NUCLEOTIDE SEQUENCE</scope>
</reference>
<dbReference type="EMBL" id="CASHSV030000409">
    <property type="protein sequence ID" value="CAJ2664366.1"/>
    <property type="molecule type" value="Genomic_DNA"/>
</dbReference>
<evidence type="ECO:0000313" key="2">
    <source>
        <dbReference type="Proteomes" id="UP001177021"/>
    </source>
</evidence>
<keyword evidence="2" id="KW-1185">Reference proteome</keyword>
<proteinExistence type="predicted"/>
<protein>
    <submittedName>
        <fullName evidence="1">Uncharacterized protein</fullName>
    </submittedName>
</protein>
<evidence type="ECO:0000313" key="1">
    <source>
        <dbReference type="EMBL" id="CAJ2664366.1"/>
    </source>
</evidence>